<name>A0A132PQE9_9MYCO</name>
<dbReference type="GO" id="GO:0003677">
    <property type="term" value="F:DNA binding"/>
    <property type="evidence" value="ECO:0007669"/>
    <property type="project" value="UniProtKB-KW"/>
</dbReference>
<dbReference type="GO" id="GO:0003700">
    <property type="term" value="F:DNA-binding transcription factor activity"/>
    <property type="evidence" value="ECO:0007669"/>
    <property type="project" value="InterPro"/>
</dbReference>
<dbReference type="SUPFAM" id="SSF46955">
    <property type="entry name" value="Putative DNA-binding domain"/>
    <property type="match status" value="1"/>
</dbReference>
<dbReference type="PATRIC" id="fig|59750.3.peg.6120"/>
<evidence type="ECO:0000313" key="4">
    <source>
        <dbReference type="Proteomes" id="UP000070612"/>
    </source>
</evidence>
<dbReference type="InterPro" id="IPR047057">
    <property type="entry name" value="MerR_fam"/>
</dbReference>
<dbReference type="SMART" id="SM00422">
    <property type="entry name" value="HTH_MERR"/>
    <property type="match status" value="1"/>
</dbReference>
<reference evidence="3 4" key="1">
    <citation type="submission" date="2015-07" db="EMBL/GenBank/DDBJ databases">
        <title>A draft genome sequence of Mycobacterium wolinskyi.</title>
        <authorList>
            <person name="de Man T.J."/>
            <person name="Perry K.A."/>
            <person name="Coulliette A.D."/>
            <person name="Jensen B."/>
            <person name="Toney N.C."/>
            <person name="Limbago B.M."/>
            <person name="Noble-Wang J."/>
        </authorList>
    </citation>
    <scope>NUCLEOTIDE SEQUENCE [LARGE SCALE GENOMIC DNA]</scope>
    <source>
        <strain evidence="3 4">CDC_01</strain>
    </source>
</reference>
<sequence length="200" mass="21428">MAEYRLEDLARLSGVSPRNIRAYRERGLLDPPRRVGRSAYYGEPHLAQLNAISQLLGKGYNSAHIAEFFDSLRRGQDLADILGIERTELGTQTVTLEMDPAGDDARALVDCGLAEVSDGSVVLTDPALGDLIEHASDRRSYVRTMVQVAKSTVAAVNGLADLTATALTQGAAPPGSRELAKTVVADSLDRALKQRLAAAE</sequence>
<dbReference type="Gene3D" id="1.10.1660.10">
    <property type="match status" value="1"/>
</dbReference>
<evidence type="ECO:0000259" key="2">
    <source>
        <dbReference type="PROSITE" id="PS50937"/>
    </source>
</evidence>
<dbReference type="RefSeq" id="WP_067847954.1">
    <property type="nucleotide sequence ID" value="NZ_JBJZOV010000001.1"/>
</dbReference>
<accession>A0A132PQE9</accession>
<keyword evidence="4" id="KW-1185">Reference proteome</keyword>
<dbReference type="PANTHER" id="PTHR30204:SF93">
    <property type="entry name" value="HTH MERR-TYPE DOMAIN-CONTAINING PROTEIN"/>
    <property type="match status" value="1"/>
</dbReference>
<dbReference type="PROSITE" id="PS50937">
    <property type="entry name" value="HTH_MERR_2"/>
    <property type="match status" value="1"/>
</dbReference>
<organism evidence="3 4">
    <name type="scientific">Mycolicibacterium wolinskyi</name>
    <dbReference type="NCBI Taxonomy" id="59750"/>
    <lineage>
        <taxon>Bacteria</taxon>
        <taxon>Bacillati</taxon>
        <taxon>Actinomycetota</taxon>
        <taxon>Actinomycetes</taxon>
        <taxon>Mycobacteriales</taxon>
        <taxon>Mycobacteriaceae</taxon>
        <taxon>Mycolicibacterium</taxon>
    </lineage>
</organism>
<dbReference type="EMBL" id="LGTW01000005">
    <property type="protein sequence ID" value="KWX24494.1"/>
    <property type="molecule type" value="Genomic_DNA"/>
</dbReference>
<evidence type="ECO:0000313" key="3">
    <source>
        <dbReference type="EMBL" id="KWX24494.1"/>
    </source>
</evidence>
<dbReference type="AlphaFoldDB" id="A0A132PQE9"/>
<protein>
    <submittedName>
        <fullName evidence="3">MerR family transcriptional regulator</fullName>
    </submittedName>
</protein>
<feature type="domain" description="HTH merR-type" evidence="2">
    <location>
        <begin position="3"/>
        <end position="71"/>
    </location>
</feature>
<comment type="caution">
    <text evidence="3">The sequence shown here is derived from an EMBL/GenBank/DDBJ whole genome shotgun (WGS) entry which is preliminary data.</text>
</comment>
<evidence type="ECO:0000256" key="1">
    <source>
        <dbReference type="ARBA" id="ARBA00023125"/>
    </source>
</evidence>
<gene>
    <name evidence="3" type="ORF">AFM11_10405</name>
</gene>
<keyword evidence="1" id="KW-0238">DNA-binding</keyword>
<dbReference type="InterPro" id="IPR000551">
    <property type="entry name" value="MerR-type_HTH_dom"/>
</dbReference>
<dbReference type="STRING" id="59750.AWC31_18840"/>
<dbReference type="Proteomes" id="UP000070612">
    <property type="component" value="Unassembled WGS sequence"/>
</dbReference>
<dbReference type="PANTHER" id="PTHR30204">
    <property type="entry name" value="REDOX-CYCLING DRUG-SENSING TRANSCRIPTIONAL ACTIVATOR SOXR"/>
    <property type="match status" value="1"/>
</dbReference>
<dbReference type="InterPro" id="IPR009061">
    <property type="entry name" value="DNA-bd_dom_put_sf"/>
</dbReference>
<proteinExistence type="predicted"/>
<dbReference type="Pfam" id="PF13411">
    <property type="entry name" value="MerR_1"/>
    <property type="match status" value="1"/>
</dbReference>